<gene>
    <name evidence="2" type="ORF">WG78_00925</name>
</gene>
<dbReference type="Gene3D" id="1.20.1050.10">
    <property type="match status" value="1"/>
</dbReference>
<name>A0A0N1JTP6_9NEIS</name>
<comment type="caution">
    <text evidence="2">The sequence shown here is derived from an EMBL/GenBank/DDBJ whole genome shotgun (WGS) entry which is preliminary data.</text>
</comment>
<dbReference type="STRING" id="857265.WG78_00925"/>
<dbReference type="Gene3D" id="3.40.30.10">
    <property type="entry name" value="Glutaredoxin"/>
    <property type="match status" value="1"/>
</dbReference>
<dbReference type="PANTHER" id="PTHR44051">
    <property type="entry name" value="GLUTATHIONE S-TRANSFERASE-RELATED"/>
    <property type="match status" value="1"/>
</dbReference>
<dbReference type="EMBL" id="LAQT01000001">
    <property type="protein sequence ID" value="KPC55177.1"/>
    <property type="molecule type" value="Genomic_DNA"/>
</dbReference>
<dbReference type="OrthoDB" id="8772754at2"/>
<dbReference type="InterPro" id="IPR036282">
    <property type="entry name" value="Glutathione-S-Trfase_C_sf"/>
</dbReference>
<reference evidence="2 3" key="1">
    <citation type="submission" date="2015-07" db="EMBL/GenBank/DDBJ databases">
        <title>Draft genome sequence of the Amantichitinum ursilacus IGB-41, a new chitin-degrading bacterium.</title>
        <authorList>
            <person name="Kirstahler P."/>
            <person name="Guenther M."/>
            <person name="Grumaz C."/>
            <person name="Rupp S."/>
            <person name="Zibek S."/>
            <person name="Sohn K."/>
        </authorList>
    </citation>
    <scope>NUCLEOTIDE SEQUENCE [LARGE SCALE GENOMIC DNA]</scope>
    <source>
        <strain evidence="2 3">IGB-41</strain>
    </source>
</reference>
<dbReference type="InterPro" id="IPR004045">
    <property type="entry name" value="Glutathione_S-Trfase_N"/>
</dbReference>
<dbReference type="SUPFAM" id="SSF52833">
    <property type="entry name" value="Thioredoxin-like"/>
    <property type="match status" value="1"/>
</dbReference>
<dbReference type="SUPFAM" id="SSF47616">
    <property type="entry name" value="GST C-terminal domain-like"/>
    <property type="match status" value="1"/>
</dbReference>
<feature type="domain" description="GST N-terminal" evidence="1">
    <location>
        <begin position="1"/>
        <end position="81"/>
    </location>
</feature>
<proteinExistence type="predicted"/>
<dbReference type="AlphaFoldDB" id="A0A0N1JTP6"/>
<dbReference type="PROSITE" id="PS50404">
    <property type="entry name" value="GST_NTER"/>
    <property type="match status" value="1"/>
</dbReference>
<dbReference type="Proteomes" id="UP000037939">
    <property type="component" value="Unassembled WGS sequence"/>
</dbReference>
<protein>
    <recommendedName>
        <fullName evidence="1">GST N-terminal domain-containing protein</fullName>
    </recommendedName>
</protein>
<dbReference type="Pfam" id="PF02798">
    <property type="entry name" value="GST_N"/>
    <property type="match status" value="1"/>
</dbReference>
<evidence type="ECO:0000313" key="2">
    <source>
        <dbReference type="EMBL" id="KPC55177.1"/>
    </source>
</evidence>
<accession>A0A0N1JTP6</accession>
<keyword evidence="3" id="KW-1185">Reference proteome</keyword>
<evidence type="ECO:0000313" key="3">
    <source>
        <dbReference type="Proteomes" id="UP000037939"/>
    </source>
</evidence>
<sequence>MYTLYGTTGSGAAVVAAALAVIGAQYRNVDASSWDEGPGRDELARINPLVQIPTLILPEGTVMSESGAILIELGLRHPESGLLPQEPAARARVIRGLVYLGANNYAATGINDYPERWCDAATEDDIARIRKGTQARAGWLWDVFADTFFHPTPAEPWLGGAQLNALDIMAAILSKWTGARKHLAQSRPDFLALMLKIEKTGVMAEIQARYWPPEGPPDLA</sequence>
<dbReference type="PANTHER" id="PTHR44051:SF8">
    <property type="entry name" value="GLUTATHIONE S-TRANSFERASE GSTA"/>
    <property type="match status" value="1"/>
</dbReference>
<organism evidence="2 3">
    <name type="scientific">Amantichitinum ursilacus</name>
    <dbReference type="NCBI Taxonomy" id="857265"/>
    <lineage>
        <taxon>Bacteria</taxon>
        <taxon>Pseudomonadati</taxon>
        <taxon>Pseudomonadota</taxon>
        <taxon>Betaproteobacteria</taxon>
        <taxon>Neisseriales</taxon>
        <taxon>Chitinibacteraceae</taxon>
        <taxon>Amantichitinum</taxon>
    </lineage>
</organism>
<evidence type="ECO:0000259" key="1">
    <source>
        <dbReference type="PROSITE" id="PS50404"/>
    </source>
</evidence>
<dbReference type="InterPro" id="IPR036249">
    <property type="entry name" value="Thioredoxin-like_sf"/>
</dbReference>
<dbReference type="RefSeq" id="WP_053935905.1">
    <property type="nucleotide sequence ID" value="NZ_LAQT01000001.1"/>
</dbReference>